<feature type="region of interest" description="Disordered" evidence="1">
    <location>
        <begin position="1"/>
        <end position="60"/>
    </location>
</feature>
<name>K0RLN7_THAOC</name>
<comment type="caution">
    <text evidence="2">The sequence shown here is derived from an EMBL/GenBank/DDBJ whole genome shotgun (WGS) entry which is preliminary data.</text>
</comment>
<proteinExistence type="predicted"/>
<evidence type="ECO:0000313" key="3">
    <source>
        <dbReference type="Proteomes" id="UP000266841"/>
    </source>
</evidence>
<keyword evidence="3" id="KW-1185">Reference proteome</keyword>
<gene>
    <name evidence="2" type="ORF">THAOC_27444</name>
</gene>
<evidence type="ECO:0000313" key="2">
    <source>
        <dbReference type="EMBL" id="EJK53174.1"/>
    </source>
</evidence>
<sequence>GSADCDARSSPLEEPADITREEYRMNVNRNMSDSRRRQFGSSHSPLLLKTGPRSKSIPRYATAEPVVKQVTELPMPQRVCLRSRMSPLMIPKADVAVYPSTGPIRRLFRHGHPQMITASMHQRSNFEKELEATQSSAQMRSTQF</sequence>
<accession>K0RLN7</accession>
<dbReference type="EMBL" id="AGNL01038322">
    <property type="protein sequence ID" value="EJK53174.1"/>
    <property type="molecule type" value="Genomic_DNA"/>
</dbReference>
<organism evidence="2 3">
    <name type="scientific">Thalassiosira oceanica</name>
    <name type="common">Marine diatom</name>
    <dbReference type="NCBI Taxonomy" id="159749"/>
    <lineage>
        <taxon>Eukaryota</taxon>
        <taxon>Sar</taxon>
        <taxon>Stramenopiles</taxon>
        <taxon>Ochrophyta</taxon>
        <taxon>Bacillariophyta</taxon>
        <taxon>Coscinodiscophyceae</taxon>
        <taxon>Thalassiosirophycidae</taxon>
        <taxon>Thalassiosirales</taxon>
        <taxon>Thalassiosiraceae</taxon>
        <taxon>Thalassiosira</taxon>
    </lineage>
</organism>
<feature type="compositionally biased region" description="Polar residues" evidence="1">
    <location>
        <begin position="132"/>
        <end position="144"/>
    </location>
</feature>
<reference evidence="2 3" key="1">
    <citation type="journal article" date="2012" name="Genome Biol.">
        <title>Genome and low-iron response of an oceanic diatom adapted to chronic iron limitation.</title>
        <authorList>
            <person name="Lommer M."/>
            <person name="Specht M."/>
            <person name="Roy A.S."/>
            <person name="Kraemer L."/>
            <person name="Andreson R."/>
            <person name="Gutowska M.A."/>
            <person name="Wolf J."/>
            <person name="Bergner S.V."/>
            <person name="Schilhabel M.B."/>
            <person name="Klostermeier U.C."/>
            <person name="Beiko R.G."/>
            <person name="Rosenstiel P."/>
            <person name="Hippler M."/>
            <person name="Laroche J."/>
        </authorList>
    </citation>
    <scope>NUCLEOTIDE SEQUENCE [LARGE SCALE GENOMIC DNA]</scope>
    <source>
        <strain evidence="2 3">CCMP1005</strain>
    </source>
</reference>
<evidence type="ECO:0000256" key="1">
    <source>
        <dbReference type="SAM" id="MobiDB-lite"/>
    </source>
</evidence>
<dbReference type="AlphaFoldDB" id="K0RLN7"/>
<feature type="region of interest" description="Disordered" evidence="1">
    <location>
        <begin position="125"/>
        <end position="144"/>
    </location>
</feature>
<protein>
    <submittedName>
        <fullName evidence="2">Uncharacterized protein</fullName>
    </submittedName>
</protein>
<feature type="non-terminal residue" evidence="2">
    <location>
        <position position="1"/>
    </location>
</feature>
<dbReference type="Proteomes" id="UP000266841">
    <property type="component" value="Unassembled WGS sequence"/>
</dbReference>